<dbReference type="STRING" id="168276.SAMN05444580_101216"/>
<keyword evidence="4" id="KW-1185">Reference proteome</keyword>
<organism evidence="3 4">
    <name type="scientific">Rhodococcus tukisamuensis</name>
    <dbReference type="NCBI Taxonomy" id="168276"/>
    <lineage>
        <taxon>Bacteria</taxon>
        <taxon>Bacillati</taxon>
        <taxon>Actinomycetota</taxon>
        <taxon>Actinomycetes</taxon>
        <taxon>Mycobacteriales</taxon>
        <taxon>Nocardiaceae</taxon>
        <taxon>Rhodococcus</taxon>
    </lineage>
</organism>
<evidence type="ECO:0000256" key="2">
    <source>
        <dbReference type="SAM" id="Phobius"/>
    </source>
</evidence>
<name>A0A1G6ML85_9NOCA</name>
<keyword evidence="2" id="KW-0472">Membrane</keyword>
<dbReference type="EMBL" id="FNAB01000001">
    <property type="protein sequence ID" value="SDC56044.1"/>
    <property type="molecule type" value="Genomic_DNA"/>
</dbReference>
<evidence type="ECO:0000313" key="4">
    <source>
        <dbReference type="Proteomes" id="UP000199417"/>
    </source>
</evidence>
<keyword evidence="2" id="KW-0812">Transmembrane</keyword>
<evidence type="ECO:0000313" key="3">
    <source>
        <dbReference type="EMBL" id="SDC56044.1"/>
    </source>
</evidence>
<evidence type="ECO:0000256" key="1">
    <source>
        <dbReference type="SAM" id="MobiDB-lite"/>
    </source>
</evidence>
<dbReference type="Proteomes" id="UP000199417">
    <property type="component" value="Unassembled WGS sequence"/>
</dbReference>
<gene>
    <name evidence="3" type="ORF">SAMN05444580_101216</name>
</gene>
<dbReference type="AlphaFoldDB" id="A0A1G6ML85"/>
<feature type="transmembrane region" description="Helical" evidence="2">
    <location>
        <begin position="16"/>
        <end position="38"/>
    </location>
</feature>
<proteinExistence type="predicted"/>
<keyword evidence="2" id="KW-1133">Transmembrane helix</keyword>
<feature type="compositionally biased region" description="Acidic residues" evidence="1">
    <location>
        <begin position="55"/>
        <end position="67"/>
    </location>
</feature>
<protein>
    <submittedName>
        <fullName evidence="3">Uncharacterized protein</fullName>
    </submittedName>
</protein>
<accession>A0A1G6ML85</accession>
<sequence length="67" mass="6740">MIVFIPASSMAVGNPWSTAATMLVAGLAGGGAATVVIARARIASTRSRPLPADTGENDTEPDAQDGR</sequence>
<reference evidence="3 4" key="1">
    <citation type="submission" date="2016-10" db="EMBL/GenBank/DDBJ databases">
        <authorList>
            <person name="de Groot N.N."/>
        </authorList>
    </citation>
    <scope>NUCLEOTIDE SEQUENCE [LARGE SCALE GENOMIC DNA]</scope>
    <source>
        <strain evidence="3 4">JCM 11308</strain>
    </source>
</reference>
<feature type="region of interest" description="Disordered" evidence="1">
    <location>
        <begin position="46"/>
        <end position="67"/>
    </location>
</feature>